<dbReference type="Proteomes" id="UP000494106">
    <property type="component" value="Unassembled WGS sequence"/>
</dbReference>
<keyword evidence="1" id="KW-0732">Signal</keyword>
<organism evidence="3 4">
    <name type="scientific">Arctia plantaginis</name>
    <name type="common">Wood tiger moth</name>
    <name type="synonym">Phalaena plantaginis</name>
    <dbReference type="NCBI Taxonomy" id="874455"/>
    <lineage>
        <taxon>Eukaryota</taxon>
        <taxon>Metazoa</taxon>
        <taxon>Ecdysozoa</taxon>
        <taxon>Arthropoda</taxon>
        <taxon>Hexapoda</taxon>
        <taxon>Insecta</taxon>
        <taxon>Pterygota</taxon>
        <taxon>Neoptera</taxon>
        <taxon>Endopterygota</taxon>
        <taxon>Lepidoptera</taxon>
        <taxon>Glossata</taxon>
        <taxon>Ditrysia</taxon>
        <taxon>Noctuoidea</taxon>
        <taxon>Erebidae</taxon>
        <taxon>Arctiinae</taxon>
        <taxon>Arctia</taxon>
    </lineage>
</organism>
<evidence type="ECO:0000313" key="2">
    <source>
        <dbReference type="EMBL" id="CAB3222548.1"/>
    </source>
</evidence>
<keyword evidence="4" id="KW-1185">Reference proteome</keyword>
<gene>
    <name evidence="2" type="ORF">APLA_LOCUS1200</name>
    <name evidence="3" type="ORF">APLA_LOCUS15046</name>
</gene>
<dbReference type="OrthoDB" id="7234983at2759"/>
<proteinExistence type="predicted"/>
<name>A0A8S1BFN7_ARCPL</name>
<dbReference type="AlphaFoldDB" id="A0A8S1BFN7"/>
<feature type="signal peptide" evidence="1">
    <location>
        <begin position="1"/>
        <end position="17"/>
    </location>
</feature>
<reference evidence="4 5" key="1">
    <citation type="submission" date="2020-04" db="EMBL/GenBank/DDBJ databases">
        <authorList>
            <person name="Wallbank WR R."/>
            <person name="Pardo Diaz C."/>
            <person name="Kozak K."/>
            <person name="Martin S."/>
            <person name="Jiggins C."/>
            <person name="Moest M."/>
            <person name="Warren A I."/>
            <person name="Byers J.R.P. K."/>
            <person name="Montejo-Kovacevich G."/>
            <person name="Yen C E."/>
        </authorList>
    </citation>
    <scope>NUCLEOTIDE SEQUENCE [LARGE SCALE GENOMIC DNA]</scope>
</reference>
<evidence type="ECO:0000313" key="5">
    <source>
        <dbReference type="Proteomes" id="UP000494256"/>
    </source>
</evidence>
<dbReference type="Proteomes" id="UP000494256">
    <property type="component" value="Unassembled WGS sequence"/>
</dbReference>
<evidence type="ECO:0000313" key="3">
    <source>
        <dbReference type="EMBL" id="CAB3255764.1"/>
    </source>
</evidence>
<sequence>MMYRAVIFFVFVASAAPDDSWRQCYGVQNYMMQCCTGITTRAITEHKVFMECFENRKPGPPPPVSCEVDQCVGKKFGYYGDDGVDKEAFTSFIENKIVDNEALVAVIKEKCINSDLSKYGHPDLCDIMKMQICFYNQFLKECPKWSNEDKCEGFEEIVIPECVFDD</sequence>
<dbReference type="Gene3D" id="1.10.238.270">
    <property type="match status" value="1"/>
</dbReference>
<feature type="chain" id="PRO_5036273198" evidence="1">
    <location>
        <begin position="18"/>
        <end position="166"/>
    </location>
</feature>
<evidence type="ECO:0000256" key="1">
    <source>
        <dbReference type="SAM" id="SignalP"/>
    </source>
</evidence>
<dbReference type="InterPro" id="IPR036728">
    <property type="entry name" value="PBP_GOBP_sf"/>
</dbReference>
<dbReference type="GO" id="GO:0005549">
    <property type="term" value="F:odorant binding"/>
    <property type="evidence" value="ECO:0007669"/>
    <property type="project" value="InterPro"/>
</dbReference>
<dbReference type="EMBL" id="CADEBD010000057">
    <property type="protein sequence ID" value="CAB3222548.1"/>
    <property type="molecule type" value="Genomic_DNA"/>
</dbReference>
<accession>A0A8S1BFN7</accession>
<protein>
    <submittedName>
        <fullName evidence="3">Uncharacterized protein</fullName>
    </submittedName>
</protein>
<dbReference type="EMBL" id="CADEBC010000577">
    <property type="protein sequence ID" value="CAB3255764.1"/>
    <property type="molecule type" value="Genomic_DNA"/>
</dbReference>
<dbReference type="SUPFAM" id="SSF47565">
    <property type="entry name" value="Insect pheromone/odorant-binding proteins"/>
    <property type="match status" value="1"/>
</dbReference>
<evidence type="ECO:0000313" key="4">
    <source>
        <dbReference type="Proteomes" id="UP000494106"/>
    </source>
</evidence>
<comment type="caution">
    <text evidence="3">The sequence shown here is derived from an EMBL/GenBank/DDBJ whole genome shotgun (WGS) entry which is preliminary data.</text>
</comment>